<evidence type="ECO:0000313" key="2">
    <source>
        <dbReference type="Proteomes" id="UP000288794"/>
    </source>
</evidence>
<gene>
    <name evidence="1" type="ORF">ED28_18975</name>
</gene>
<sequence>MIALAIVYPDRQFFIVFRMTEKKKWVLALKHITFLTIKSVACGKQLKTEEQCREKWTKWSKTHVGGD</sequence>
<dbReference type="EMBL" id="JMEE01000047">
    <property type="protein sequence ID" value="RWR00572.1"/>
    <property type="molecule type" value="Genomic_DNA"/>
</dbReference>
<protein>
    <submittedName>
        <fullName evidence="1">Uncharacterized protein</fullName>
    </submittedName>
</protein>
<dbReference type="AlphaFoldDB" id="A0A443I911"/>
<evidence type="ECO:0000313" key="1">
    <source>
        <dbReference type="EMBL" id="RWR00572.1"/>
    </source>
</evidence>
<dbReference type="Proteomes" id="UP000288794">
    <property type="component" value="Unassembled WGS sequence"/>
</dbReference>
<keyword evidence="2" id="KW-1185">Reference proteome</keyword>
<name>A0A443I911_9GAMM</name>
<reference evidence="1 2" key="1">
    <citation type="submission" date="2014-04" db="EMBL/GenBank/DDBJ databases">
        <title>Draft genome sequence of Pantoea beijingensis strain LMG 27579, an emerging pathogen to Pleurotus eryngii with potential industrial application.</title>
        <authorList>
            <person name="Xu F."/>
            <person name="Liu Y."/>
            <person name="Wang S."/>
            <person name="Yin Y."/>
            <person name="Ma Y."/>
            <person name="Zhao S."/>
            <person name="Rong C."/>
        </authorList>
    </citation>
    <scope>NUCLEOTIDE SEQUENCE [LARGE SCALE GENOMIC DNA]</scope>
    <source>
        <strain evidence="1 2">LMG 27579</strain>
    </source>
</reference>
<organism evidence="1 2">
    <name type="scientific">[Pantoea] beijingensis</name>
    <dbReference type="NCBI Taxonomy" id="1324864"/>
    <lineage>
        <taxon>Bacteria</taxon>
        <taxon>Pseudomonadati</taxon>
        <taxon>Pseudomonadota</taxon>
        <taxon>Gammaproteobacteria</taxon>
        <taxon>Enterobacterales</taxon>
        <taxon>Erwiniaceae</taxon>
        <taxon>Erwinia</taxon>
    </lineage>
</organism>
<accession>A0A443I911</accession>
<comment type="caution">
    <text evidence="1">The sequence shown here is derived from an EMBL/GenBank/DDBJ whole genome shotgun (WGS) entry which is preliminary data.</text>
</comment>
<proteinExistence type="predicted"/>